<comment type="caution">
    <text evidence="2">The sequence shown here is derived from an EMBL/GenBank/DDBJ whole genome shotgun (WGS) entry which is preliminary data.</text>
</comment>
<gene>
    <name evidence="2" type="ORF">C8D77_111146</name>
</gene>
<dbReference type="SMART" id="SM00530">
    <property type="entry name" value="HTH_XRE"/>
    <property type="match status" value="1"/>
</dbReference>
<proteinExistence type="predicted"/>
<name>A0A8E2WAN3_RHILI</name>
<protein>
    <submittedName>
        <fullName evidence="2">DNA-binding XRE family transcriptional regulator</fullName>
    </submittedName>
</protein>
<evidence type="ECO:0000313" key="2">
    <source>
        <dbReference type="EMBL" id="PWJ88423.1"/>
    </source>
</evidence>
<keyword evidence="2" id="KW-0238">DNA-binding</keyword>
<evidence type="ECO:0000313" key="3">
    <source>
        <dbReference type="Proteomes" id="UP000245631"/>
    </source>
</evidence>
<dbReference type="InterPro" id="IPR010982">
    <property type="entry name" value="Lambda_DNA-bd_dom_sf"/>
</dbReference>
<evidence type="ECO:0000259" key="1">
    <source>
        <dbReference type="PROSITE" id="PS50943"/>
    </source>
</evidence>
<accession>A0A8E2WAN3</accession>
<dbReference type="Proteomes" id="UP000245631">
    <property type="component" value="Unassembled WGS sequence"/>
</dbReference>
<dbReference type="InterPro" id="IPR036286">
    <property type="entry name" value="LexA/Signal_pep-like_sf"/>
</dbReference>
<dbReference type="InterPro" id="IPR001387">
    <property type="entry name" value="Cro/C1-type_HTH"/>
</dbReference>
<dbReference type="Gene3D" id="1.10.260.40">
    <property type="entry name" value="lambda repressor-like DNA-binding domains"/>
    <property type="match status" value="1"/>
</dbReference>
<dbReference type="AlphaFoldDB" id="A0A8E2WAN3"/>
<reference evidence="2 3" key="1">
    <citation type="submission" date="2018-05" db="EMBL/GenBank/DDBJ databases">
        <title>Genomic Encyclopedia of Type Strains, Phase IV (KMG-IV): sequencing the most valuable type-strain genomes for metagenomic binning, comparative biology and taxonomic classification.</title>
        <authorList>
            <person name="Goeker M."/>
        </authorList>
    </citation>
    <scope>NUCLEOTIDE SEQUENCE [LARGE SCALE GENOMIC DNA]</scope>
    <source>
        <strain evidence="2 3">DSM 2626</strain>
    </source>
</reference>
<dbReference type="SUPFAM" id="SSF51306">
    <property type="entry name" value="LexA/Signal peptidase"/>
    <property type="match status" value="1"/>
</dbReference>
<dbReference type="Pfam" id="PF01381">
    <property type="entry name" value="HTH_3"/>
    <property type="match status" value="1"/>
</dbReference>
<dbReference type="CDD" id="cd00093">
    <property type="entry name" value="HTH_XRE"/>
    <property type="match status" value="1"/>
</dbReference>
<dbReference type="GO" id="GO:0003677">
    <property type="term" value="F:DNA binding"/>
    <property type="evidence" value="ECO:0007669"/>
    <property type="project" value="UniProtKB-KW"/>
</dbReference>
<dbReference type="EMBL" id="QGGH01000011">
    <property type="protein sequence ID" value="PWJ88423.1"/>
    <property type="molecule type" value="Genomic_DNA"/>
</dbReference>
<feature type="domain" description="HTH cro/C1-type" evidence="1">
    <location>
        <begin position="5"/>
        <end position="59"/>
    </location>
</feature>
<organism evidence="2 3">
    <name type="scientific">Rhizobium loti</name>
    <name type="common">Mesorhizobium loti</name>
    <dbReference type="NCBI Taxonomy" id="381"/>
    <lineage>
        <taxon>Bacteria</taxon>
        <taxon>Pseudomonadati</taxon>
        <taxon>Pseudomonadota</taxon>
        <taxon>Alphaproteobacteria</taxon>
        <taxon>Hyphomicrobiales</taxon>
        <taxon>Phyllobacteriaceae</taxon>
        <taxon>Mesorhizobium</taxon>
    </lineage>
</organism>
<dbReference type="SUPFAM" id="SSF47413">
    <property type="entry name" value="lambda repressor-like DNA-binding domains"/>
    <property type="match status" value="1"/>
</dbReference>
<dbReference type="PROSITE" id="PS50943">
    <property type="entry name" value="HTH_CROC1"/>
    <property type="match status" value="1"/>
</dbReference>
<sequence>MNNGIKLFREKAGLTKAELSRRIGTTRQQMGKLEEGKRKLTTEWAQKIAAVLNCTAQDLMFPEMSRIDTKRFHNVFEILNGKEAPADSPGMALETEFLARLLPSARRHNLRFMMVEPSQSNALVSKGDALVIDIDDNKPSVPGLYALEIAGVIQWRYLAPTTSGAVQVHSDNPNIASETVKPDDLTIIGRARLRISTL</sequence>